<protein>
    <recommendedName>
        <fullName evidence="3">CdiI immunity protein domain-containing protein</fullName>
    </recommendedName>
</protein>
<evidence type="ECO:0008006" key="3">
    <source>
        <dbReference type="Google" id="ProtNLM"/>
    </source>
</evidence>
<dbReference type="Proteomes" id="UP001597045">
    <property type="component" value="Unassembled WGS sequence"/>
</dbReference>
<comment type="caution">
    <text evidence="1">The sequence shown here is derived from an EMBL/GenBank/DDBJ whole genome shotgun (WGS) entry which is preliminary data.</text>
</comment>
<dbReference type="EMBL" id="JBHTIS010003170">
    <property type="protein sequence ID" value="MFD1050889.1"/>
    <property type="molecule type" value="Genomic_DNA"/>
</dbReference>
<keyword evidence="2" id="KW-1185">Reference proteome</keyword>
<gene>
    <name evidence="1" type="ORF">ACFQ1S_37860</name>
</gene>
<name>A0ABW3MNL8_9PSEU</name>
<accession>A0ABW3MNL8</accession>
<evidence type="ECO:0000313" key="1">
    <source>
        <dbReference type="EMBL" id="MFD1050889.1"/>
    </source>
</evidence>
<reference evidence="2" key="1">
    <citation type="journal article" date="2019" name="Int. J. Syst. Evol. Microbiol.">
        <title>The Global Catalogue of Microorganisms (GCM) 10K type strain sequencing project: providing services to taxonomists for standard genome sequencing and annotation.</title>
        <authorList>
            <consortium name="The Broad Institute Genomics Platform"/>
            <consortium name="The Broad Institute Genome Sequencing Center for Infectious Disease"/>
            <person name="Wu L."/>
            <person name="Ma J."/>
        </authorList>
    </citation>
    <scope>NUCLEOTIDE SEQUENCE [LARGE SCALE GENOMIC DNA]</scope>
    <source>
        <strain evidence="2">JCM 31486</strain>
    </source>
</reference>
<proteinExistence type="predicted"/>
<evidence type="ECO:0000313" key="2">
    <source>
        <dbReference type="Proteomes" id="UP001597045"/>
    </source>
</evidence>
<sequence length="131" mass="15526">MESEWPPDLDKLTQGILAEAGEPVVLPECFVEWLRTYWMDNSEEQAQHLWRESARTAFWVCAQYLRCIDEVLADPPVDLVELMRVEGWIALYDRSSAPWRLHGEGEYLTWLRTVRVEFERILEEMTRNPGR</sequence>
<organism evidence="1 2">
    <name type="scientific">Kibdelosporangium lantanae</name>
    <dbReference type="NCBI Taxonomy" id="1497396"/>
    <lineage>
        <taxon>Bacteria</taxon>
        <taxon>Bacillati</taxon>
        <taxon>Actinomycetota</taxon>
        <taxon>Actinomycetes</taxon>
        <taxon>Pseudonocardiales</taxon>
        <taxon>Pseudonocardiaceae</taxon>
        <taxon>Kibdelosporangium</taxon>
    </lineage>
</organism>